<feature type="transmembrane region" description="Helical" evidence="7">
    <location>
        <begin position="236"/>
        <end position="259"/>
    </location>
</feature>
<dbReference type="OrthoDB" id="2985014at2759"/>
<dbReference type="GeneID" id="18830397"/>
<feature type="transmembrane region" description="Helical" evidence="7">
    <location>
        <begin position="92"/>
        <end position="114"/>
    </location>
</feature>
<gene>
    <name evidence="8" type="ORF">AGABI1DRAFT_62224</name>
</gene>
<evidence type="ECO:0000256" key="5">
    <source>
        <dbReference type="ARBA" id="ARBA00023136"/>
    </source>
</evidence>
<dbReference type="OMA" id="MWYPRHM"/>
<name>K5XQV4_AGABU</name>
<protein>
    <recommendedName>
        <fullName evidence="10">Major facilitator superfamily (MFS) profile domain-containing protein</fullName>
    </recommendedName>
</protein>
<evidence type="ECO:0000256" key="3">
    <source>
        <dbReference type="ARBA" id="ARBA00022692"/>
    </source>
</evidence>
<evidence type="ECO:0000256" key="2">
    <source>
        <dbReference type="ARBA" id="ARBA00022448"/>
    </source>
</evidence>
<reference evidence="9" key="1">
    <citation type="journal article" date="2012" name="Proc. Natl. Acad. Sci. U.S.A.">
        <title>Genome sequence of the button mushroom Agaricus bisporus reveals mechanisms governing adaptation to a humic-rich ecological niche.</title>
        <authorList>
            <person name="Morin E."/>
            <person name="Kohler A."/>
            <person name="Baker A.R."/>
            <person name="Foulongne-Oriol M."/>
            <person name="Lombard V."/>
            <person name="Nagy L.G."/>
            <person name="Ohm R.A."/>
            <person name="Patyshakuliyeva A."/>
            <person name="Brun A."/>
            <person name="Aerts A.L."/>
            <person name="Bailey A.M."/>
            <person name="Billette C."/>
            <person name="Coutinho P.M."/>
            <person name="Deakin G."/>
            <person name="Doddapaneni H."/>
            <person name="Floudas D."/>
            <person name="Grimwood J."/>
            <person name="Hilden K."/>
            <person name="Kuees U."/>
            <person name="LaButti K.M."/>
            <person name="Lapidus A."/>
            <person name="Lindquist E.A."/>
            <person name="Lucas S.M."/>
            <person name="Murat C."/>
            <person name="Riley R.W."/>
            <person name="Salamov A.A."/>
            <person name="Schmutz J."/>
            <person name="Subramanian V."/>
            <person name="Woesten H.A.B."/>
            <person name="Xu J."/>
            <person name="Eastwood D.C."/>
            <person name="Foster G.D."/>
            <person name="Sonnenberg A.S."/>
            <person name="Cullen D."/>
            <person name="de Vries R.P."/>
            <person name="Lundell T."/>
            <person name="Hibbett D.S."/>
            <person name="Henrissat B."/>
            <person name="Burton K.S."/>
            <person name="Kerrigan R.W."/>
            <person name="Challen M.P."/>
            <person name="Grigoriev I.V."/>
            <person name="Martin F."/>
        </authorList>
    </citation>
    <scope>NUCLEOTIDE SEQUENCE [LARGE SCALE GENOMIC DNA]</scope>
    <source>
        <strain evidence="9">JB137-S8 / ATCC MYA-4627 / FGSC 10392</strain>
    </source>
</reference>
<keyword evidence="2" id="KW-0813">Transport</keyword>
<dbReference type="InterPro" id="IPR036259">
    <property type="entry name" value="MFS_trans_sf"/>
</dbReference>
<dbReference type="GO" id="GO:0016020">
    <property type="term" value="C:membrane"/>
    <property type="evidence" value="ECO:0007669"/>
    <property type="project" value="UniProtKB-SubCell"/>
</dbReference>
<dbReference type="InterPro" id="IPR011701">
    <property type="entry name" value="MFS"/>
</dbReference>
<keyword evidence="4 7" id="KW-1133">Transmembrane helix</keyword>
<dbReference type="Gene3D" id="1.20.1250.20">
    <property type="entry name" value="MFS general substrate transporter like domains"/>
    <property type="match status" value="2"/>
</dbReference>
<feature type="transmembrane region" description="Helical" evidence="7">
    <location>
        <begin position="398"/>
        <end position="418"/>
    </location>
</feature>
<keyword evidence="9" id="KW-1185">Reference proteome</keyword>
<evidence type="ECO:0000313" key="8">
    <source>
        <dbReference type="EMBL" id="EKM77200.1"/>
    </source>
</evidence>
<dbReference type="HOGENOM" id="CLU_001265_0_1_1"/>
<evidence type="ECO:0000256" key="6">
    <source>
        <dbReference type="SAM" id="MobiDB-lite"/>
    </source>
</evidence>
<evidence type="ECO:0000256" key="4">
    <source>
        <dbReference type="ARBA" id="ARBA00022989"/>
    </source>
</evidence>
<feature type="transmembrane region" description="Helical" evidence="7">
    <location>
        <begin position="329"/>
        <end position="350"/>
    </location>
</feature>
<keyword evidence="5 7" id="KW-0472">Membrane</keyword>
<feature type="transmembrane region" description="Helical" evidence="7">
    <location>
        <begin position="126"/>
        <end position="147"/>
    </location>
</feature>
<proteinExistence type="predicted"/>
<dbReference type="GO" id="GO:0022857">
    <property type="term" value="F:transmembrane transporter activity"/>
    <property type="evidence" value="ECO:0007669"/>
    <property type="project" value="InterPro"/>
</dbReference>
<feature type="transmembrane region" description="Helical" evidence="7">
    <location>
        <begin position="362"/>
        <end position="382"/>
    </location>
</feature>
<feature type="transmembrane region" description="Helical" evidence="7">
    <location>
        <begin position="159"/>
        <end position="182"/>
    </location>
</feature>
<dbReference type="Proteomes" id="UP000008493">
    <property type="component" value="Unassembled WGS sequence"/>
</dbReference>
<feature type="compositionally biased region" description="Basic and acidic residues" evidence="6">
    <location>
        <begin position="445"/>
        <end position="457"/>
    </location>
</feature>
<dbReference type="Pfam" id="PF07690">
    <property type="entry name" value="MFS_1"/>
    <property type="match status" value="1"/>
</dbReference>
<dbReference type="RefSeq" id="XP_007332108.1">
    <property type="nucleotide sequence ID" value="XM_007332046.1"/>
</dbReference>
<comment type="subcellular location">
    <subcellularLocation>
        <location evidence="1">Membrane</location>
        <topology evidence="1">Multi-pass membrane protein</topology>
    </subcellularLocation>
</comment>
<dbReference type="PANTHER" id="PTHR43791">
    <property type="entry name" value="PERMEASE-RELATED"/>
    <property type="match status" value="1"/>
</dbReference>
<dbReference type="AlphaFoldDB" id="K5XQV4"/>
<feature type="transmembrane region" description="Helical" evidence="7">
    <location>
        <begin position="271"/>
        <end position="292"/>
    </location>
</feature>
<dbReference type="FunCoup" id="K5XQV4">
    <property type="interactions" value="70"/>
</dbReference>
<sequence length="457" mass="51328">MPILTVVYLVSFIDRGDDDCPGNAKLQGITTQLNLTGHEYNIALVRWNDGYCVFECPANLVLKRLRPSRWVSPKIIWMPTLTRLPNFYPQLVAVRFLLGTAEAGLFPGVVYYLSIWFPRHMLQYRIGIFYGAASMAGAFSGLLAYGIGFMSGTRGRLGWSWIFILEGIATVVVGFCAFFLLVDFPATSKFLTPDERSYVIWRKSKSPRYSLQYDNSSVGEEEHFEMRHFWAVISDWQLWLHILIYMSIVGPLYGITLFLPTIINSFGYSPAISQLLTVPPYVVATITMYLWGLYSDKIQKRSPFILAGLICCLIGYAINISNAPSGVKYFGTFFVVTGSYAAFPGTVAWLGNNLAGQYKRGIGMAIQIGVGNFSGAIASNIYRSQDSPRFLVGHGVELMFVGMGLICVPVAVLSYVRINKKRDELQREALEKGEANKYTPQQLREMGDREPSFRYTL</sequence>
<dbReference type="InParanoid" id="K5XQV4"/>
<dbReference type="FunFam" id="1.20.1250.20:FF:000068">
    <property type="entry name" value="MFS general substrate transporter"/>
    <property type="match status" value="1"/>
</dbReference>
<evidence type="ECO:0008006" key="10">
    <source>
        <dbReference type="Google" id="ProtNLM"/>
    </source>
</evidence>
<dbReference type="SUPFAM" id="SSF103473">
    <property type="entry name" value="MFS general substrate transporter"/>
    <property type="match status" value="1"/>
</dbReference>
<dbReference type="KEGG" id="abp:AGABI1DRAFT62224"/>
<feature type="transmembrane region" description="Helical" evidence="7">
    <location>
        <begin position="304"/>
        <end position="323"/>
    </location>
</feature>
<dbReference type="eggNOG" id="KOG2533">
    <property type="taxonomic scope" value="Eukaryota"/>
</dbReference>
<keyword evidence="3 7" id="KW-0812">Transmembrane</keyword>
<evidence type="ECO:0000256" key="7">
    <source>
        <dbReference type="SAM" id="Phobius"/>
    </source>
</evidence>
<dbReference type="PANTHER" id="PTHR43791:SF18">
    <property type="entry name" value="NICOTINIC ACID TRANSPORTER TNA1, PUTATIVE (AFU_ORTHOLOGUE AFUA_3G03820)-RELATED"/>
    <property type="match status" value="1"/>
</dbReference>
<dbReference type="EMBL" id="JH971397">
    <property type="protein sequence ID" value="EKM77200.1"/>
    <property type="molecule type" value="Genomic_DNA"/>
</dbReference>
<evidence type="ECO:0000313" key="9">
    <source>
        <dbReference type="Proteomes" id="UP000008493"/>
    </source>
</evidence>
<evidence type="ECO:0000256" key="1">
    <source>
        <dbReference type="ARBA" id="ARBA00004141"/>
    </source>
</evidence>
<organism evidence="8 9">
    <name type="scientific">Agaricus bisporus var. burnettii (strain JB137-S8 / ATCC MYA-4627 / FGSC 10392)</name>
    <name type="common">White button mushroom</name>
    <dbReference type="NCBI Taxonomy" id="597362"/>
    <lineage>
        <taxon>Eukaryota</taxon>
        <taxon>Fungi</taxon>
        <taxon>Dikarya</taxon>
        <taxon>Basidiomycota</taxon>
        <taxon>Agaricomycotina</taxon>
        <taxon>Agaricomycetes</taxon>
        <taxon>Agaricomycetidae</taxon>
        <taxon>Agaricales</taxon>
        <taxon>Agaricineae</taxon>
        <taxon>Agaricaceae</taxon>
        <taxon>Agaricus</taxon>
    </lineage>
</organism>
<feature type="region of interest" description="Disordered" evidence="6">
    <location>
        <begin position="436"/>
        <end position="457"/>
    </location>
</feature>
<accession>K5XQV4</accession>